<dbReference type="Pfam" id="PF08378">
    <property type="entry name" value="NERD"/>
    <property type="match status" value="1"/>
</dbReference>
<organism evidence="2 3">
    <name type="scientific">Micromonospora halotolerans</name>
    <dbReference type="NCBI Taxonomy" id="709879"/>
    <lineage>
        <taxon>Bacteria</taxon>
        <taxon>Bacillati</taxon>
        <taxon>Actinomycetota</taxon>
        <taxon>Actinomycetes</taxon>
        <taxon>Micromonosporales</taxon>
        <taxon>Micromonosporaceae</taxon>
        <taxon>Micromonospora</taxon>
    </lineage>
</organism>
<evidence type="ECO:0000313" key="2">
    <source>
        <dbReference type="EMBL" id="WNM40880.1"/>
    </source>
</evidence>
<reference evidence="2 3" key="1">
    <citation type="submission" date="2023-09" db="EMBL/GenBank/DDBJ databases">
        <title>Micromonospora halotolerans DSM 45598 genome sequence.</title>
        <authorList>
            <person name="Mo P."/>
        </authorList>
    </citation>
    <scope>NUCLEOTIDE SEQUENCE [LARGE SCALE GENOMIC DNA]</scope>
    <source>
        <strain evidence="2 3">DSM 45598</strain>
    </source>
</reference>
<name>A0ABZ0A0B2_9ACTN</name>
<accession>A0ABZ0A0B2</accession>
<evidence type="ECO:0000313" key="3">
    <source>
        <dbReference type="Proteomes" id="UP001303001"/>
    </source>
</evidence>
<dbReference type="InterPro" id="IPR049945">
    <property type="entry name" value="AAA_22"/>
</dbReference>
<proteinExistence type="predicted"/>
<dbReference type="SUPFAM" id="SSF52540">
    <property type="entry name" value="P-loop containing nucleoside triphosphate hydrolases"/>
    <property type="match status" value="1"/>
</dbReference>
<dbReference type="InterPro" id="IPR011528">
    <property type="entry name" value="NERD"/>
</dbReference>
<dbReference type="InterPro" id="IPR003593">
    <property type="entry name" value="AAA+_ATPase"/>
</dbReference>
<keyword evidence="3" id="KW-1185">Reference proteome</keyword>
<gene>
    <name evidence="2" type="ORF">RMN56_05895</name>
</gene>
<dbReference type="InterPro" id="IPR027417">
    <property type="entry name" value="P-loop_NTPase"/>
</dbReference>
<dbReference type="SMART" id="SM00382">
    <property type="entry name" value="AAA"/>
    <property type="match status" value="1"/>
</dbReference>
<protein>
    <submittedName>
        <fullName evidence="2">AAA family ATPase</fullName>
    </submittedName>
</protein>
<dbReference type="RefSeq" id="WP_313722817.1">
    <property type="nucleotide sequence ID" value="NZ_CP134876.1"/>
</dbReference>
<dbReference type="Proteomes" id="UP001303001">
    <property type="component" value="Chromosome"/>
</dbReference>
<dbReference type="EMBL" id="CP134876">
    <property type="protein sequence ID" value="WNM40880.1"/>
    <property type="molecule type" value="Genomic_DNA"/>
</dbReference>
<sequence>MDSWAVTAVLARPVSGRRTVARFYPKHLRANATRGERVVFDKLRSLNDSWFVLHSLSFFDAGRPRWRMGEADFVLLHPGRGLLIMEVKDGSYRVEGRQWFAQRRSGDVPLNADPFDQAVRNKYALTGWLRDTAGIRHVPAGHCVVFADGRPSGNLGPHAPDTIVLTAAALEHAPMVVERVMAHWDQHGWASQSDFGKALEAFAPTAVVARTLRYDVDLASDDLARLTQRQIRLTNRQLEVLEGTSKKRASLVLGAAGTGKTVLAQERARELAARGLRVAVIGQQRNLRLEIRRRLRVEGVSSGEPEDVLCDLYGADRLREYEGEQLWVTVLALAEAYGKPLDCLIVDEAQSHDEDLLDALRELVRPDGSVVLFADPYQRDSSGTWRPRPDGSFNEFWLTENCRNVLPIAKLVARISGAHTPVTGPAGRPPRLSGGAADLAAACADAVLKILKDLPASQLVLLTSTTANQAAIRRTLADRGVRTMNGLRGDELAVCTVRQFHGCEAPAVVYADDGEEDWTTSYIAVSRACAFLHVVGRPDRWEPFRFLMEDGS</sequence>
<dbReference type="CDD" id="cd01983">
    <property type="entry name" value="SIMIBI"/>
    <property type="match status" value="1"/>
</dbReference>
<feature type="domain" description="AAA+ ATPase" evidence="1">
    <location>
        <begin position="246"/>
        <end position="490"/>
    </location>
</feature>
<evidence type="ECO:0000259" key="1">
    <source>
        <dbReference type="SMART" id="SM00382"/>
    </source>
</evidence>
<dbReference type="Gene3D" id="3.40.50.300">
    <property type="entry name" value="P-loop containing nucleotide triphosphate hydrolases"/>
    <property type="match status" value="1"/>
</dbReference>
<dbReference type="Pfam" id="PF13401">
    <property type="entry name" value="AAA_22"/>
    <property type="match status" value="1"/>
</dbReference>